<dbReference type="AlphaFoldDB" id="A0A6F8ZEL4"/>
<dbReference type="GO" id="GO:0005524">
    <property type="term" value="F:ATP binding"/>
    <property type="evidence" value="ECO:0007669"/>
    <property type="project" value="UniProtKB-KW"/>
</dbReference>
<dbReference type="SUPFAM" id="SSF52540">
    <property type="entry name" value="P-loop containing nucleoside triphosphate hydrolases"/>
    <property type="match status" value="1"/>
</dbReference>
<dbReference type="PANTHER" id="PTHR42711">
    <property type="entry name" value="ABC TRANSPORTER ATP-BINDING PROTEIN"/>
    <property type="match status" value="1"/>
</dbReference>
<reference evidence="6 7" key="1">
    <citation type="submission" date="2020-02" db="EMBL/GenBank/DDBJ databases">
        <authorList>
            <person name="Hogendoorn C."/>
        </authorList>
    </citation>
    <scope>NUCLEOTIDE SEQUENCE [LARGE SCALE GENOMIC DNA]</scope>
    <source>
        <strain evidence="6">R501</strain>
    </source>
</reference>
<dbReference type="Pfam" id="PF00005">
    <property type="entry name" value="ABC_tran"/>
    <property type="match status" value="1"/>
</dbReference>
<dbReference type="GO" id="GO:0016887">
    <property type="term" value="F:ATP hydrolysis activity"/>
    <property type="evidence" value="ECO:0007669"/>
    <property type="project" value="InterPro"/>
</dbReference>
<proteinExistence type="inferred from homology"/>
<dbReference type="InterPro" id="IPR017871">
    <property type="entry name" value="ABC_transporter-like_CS"/>
</dbReference>
<dbReference type="PROSITE" id="PS00211">
    <property type="entry name" value="ABC_TRANSPORTER_1"/>
    <property type="match status" value="1"/>
</dbReference>
<keyword evidence="4" id="KW-0067">ATP-binding</keyword>
<dbReference type="KEGG" id="hfv:R50_0802"/>
<dbReference type="InterPro" id="IPR003593">
    <property type="entry name" value="AAA+_ATPase"/>
</dbReference>
<evidence type="ECO:0000259" key="5">
    <source>
        <dbReference type="PROSITE" id="PS50893"/>
    </source>
</evidence>
<dbReference type="Gene3D" id="3.40.50.300">
    <property type="entry name" value="P-loop containing nucleotide triphosphate hydrolases"/>
    <property type="match status" value="1"/>
</dbReference>
<dbReference type="SMART" id="SM00382">
    <property type="entry name" value="AAA"/>
    <property type="match status" value="1"/>
</dbReference>
<evidence type="ECO:0000256" key="3">
    <source>
        <dbReference type="ARBA" id="ARBA00022741"/>
    </source>
</evidence>
<dbReference type="InterPro" id="IPR003439">
    <property type="entry name" value="ABC_transporter-like_ATP-bd"/>
</dbReference>
<feature type="domain" description="ABC transporter" evidence="5">
    <location>
        <begin position="3"/>
        <end position="230"/>
    </location>
</feature>
<comment type="similarity">
    <text evidence="1">Belongs to the ABC transporter superfamily.</text>
</comment>
<evidence type="ECO:0000256" key="4">
    <source>
        <dbReference type="ARBA" id="ARBA00022840"/>
    </source>
</evidence>
<evidence type="ECO:0000256" key="1">
    <source>
        <dbReference type="ARBA" id="ARBA00005417"/>
    </source>
</evidence>
<dbReference type="Proteomes" id="UP000503399">
    <property type="component" value="Chromosome"/>
</dbReference>
<name>A0A6F8ZEL4_9FIRM</name>
<keyword evidence="2" id="KW-0813">Transport</keyword>
<sequence length="304" mass="33176">MGLEVQGLRKRFGSETALDGLDLIVEEGQVYGLVGPNGAGKTTAMRILLRILDADAGTVRWNGQPLAAVPRQQFAYVPEERGLYPRMTVEEQLDFFGRLWGLDPAEARRRGREWLERLELAPYRTRAGSELSKGNARKLQLAVALLARPRLLVLDEPFEGLDPVNVAVLEAAIREARGQGTTVLFSSHTMEFVEALCDGVTLITHGRALLAGPVAAVRAAAGWRELTIRFLEADPARLERFETLAGLPAGEAVGGRRYRVAPDVDPGFYLSRAQQAGTLRTFSLDSPSLKAVYLQTVGGEMVPA</sequence>
<dbReference type="PROSITE" id="PS50893">
    <property type="entry name" value="ABC_TRANSPORTER_2"/>
    <property type="match status" value="1"/>
</dbReference>
<dbReference type="InterPro" id="IPR027417">
    <property type="entry name" value="P-loop_NTPase"/>
</dbReference>
<gene>
    <name evidence="6" type="ORF">R50_0802</name>
</gene>
<organism evidence="6 7">
    <name type="scientific">Candidatus Hydrogenisulfobacillus filiaventi</name>
    <dbReference type="NCBI Taxonomy" id="2707344"/>
    <lineage>
        <taxon>Bacteria</taxon>
        <taxon>Bacillati</taxon>
        <taxon>Bacillota</taxon>
        <taxon>Clostridia</taxon>
        <taxon>Eubacteriales</taxon>
        <taxon>Clostridiales Family XVII. Incertae Sedis</taxon>
        <taxon>Candidatus Hydrogenisulfobacillus</taxon>
    </lineage>
</organism>
<evidence type="ECO:0000313" key="7">
    <source>
        <dbReference type="Proteomes" id="UP000503399"/>
    </source>
</evidence>
<evidence type="ECO:0000313" key="6">
    <source>
        <dbReference type="EMBL" id="CAB1128308.1"/>
    </source>
</evidence>
<keyword evidence="7" id="KW-1185">Reference proteome</keyword>
<dbReference type="PANTHER" id="PTHR42711:SF5">
    <property type="entry name" value="ABC TRANSPORTER ATP-BINDING PROTEIN NATA"/>
    <property type="match status" value="1"/>
</dbReference>
<keyword evidence="3" id="KW-0547">Nucleotide-binding</keyword>
<accession>A0A6F8ZEL4</accession>
<evidence type="ECO:0000256" key="2">
    <source>
        <dbReference type="ARBA" id="ARBA00022448"/>
    </source>
</evidence>
<dbReference type="InterPro" id="IPR050763">
    <property type="entry name" value="ABC_transporter_ATP-binding"/>
</dbReference>
<dbReference type="EMBL" id="LR778114">
    <property type="protein sequence ID" value="CAB1128308.1"/>
    <property type="molecule type" value="Genomic_DNA"/>
</dbReference>
<protein>
    <submittedName>
        <fullName evidence="6">ABC transporter domain-containing protein</fullName>
    </submittedName>
</protein>